<sequence>MKVYIAADHGGFALKEVLKPFAESLGHEVEDLGAFVLDADDDYPTFAQAVARKVAEEPEHARGIVIGASGQGEAFAANRIKGVRAVVYYGEPGRKQKDADGKELDMISSTRVHNDANILSLAGRFLNKEEAKEAVERWLETPFSGAKRHARRHRMVDESI</sequence>
<dbReference type="AlphaFoldDB" id="A0A1F6EMM8"/>
<evidence type="ECO:0000313" key="2">
    <source>
        <dbReference type="EMBL" id="OGG74883.1"/>
    </source>
</evidence>
<comment type="caution">
    <text evidence="2">The sequence shown here is derived from an EMBL/GenBank/DDBJ whole genome shotgun (WGS) entry which is preliminary data.</text>
</comment>
<dbReference type="NCBIfam" id="TIGR00689">
    <property type="entry name" value="rpiB_lacA_lacB"/>
    <property type="match status" value="1"/>
</dbReference>
<dbReference type="PIRSF" id="PIRSF005384">
    <property type="entry name" value="RpiB_LacA_B"/>
    <property type="match status" value="1"/>
</dbReference>
<reference evidence="2 3" key="1">
    <citation type="journal article" date="2016" name="Nat. Commun.">
        <title>Thousands of microbial genomes shed light on interconnected biogeochemical processes in an aquifer system.</title>
        <authorList>
            <person name="Anantharaman K."/>
            <person name="Brown C.T."/>
            <person name="Hug L.A."/>
            <person name="Sharon I."/>
            <person name="Castelle C.J."/>
            <person name="Probst A.J."/>
            <person name="Thomas B.C."/>
            <person name="Singh A."/>
            <person name="Wilkins M.J."/>
            <person name="Karaoz U."/>
            <person name="Brodie E.L."/>
            <person name="Williams K.H."/>
            <person name="Hubbard S.S."/>
            <person name="Banfield J.F."/>
        </authorList>
    </citation>
    <scope>NUCLEOTIDE SEQUENCE [LARGE SCALE GENOMIC DNA]</scope>
</reference>
<gene>
    <name evidence="2" type="ORF">A3A34_03625</name>
</gene>
<protein>
    <recommendedName>
        <fullName evidence="4">Ribose-5-phosphate isomerase</fullName>
    </recommendedName>
</protein>
<comment type="similarity">
    <text evidence="1">Belongs to the LacAB/RpiB family.</text>
</comment>
<dbReference type="SUPFAM" id="SSF89623">
    <property type="entry name" value="Ribose/Galactose isomerase RpiB/AlsB"/>
    <property type="match status" value="1"/>
</dbReference>
<proteinExistence type="inferred from homology"/>
<evidence type="ECO:0000256" key="1">
    <source>
        <dbReference type="ARBA" id="ARBA00008754"/>
    </source>
</evidence>
<organism evidence="2 3">
    <name type="scientific">Candidatus Kaiserbacteria bacterium RIFCSPLOWO2_01_FULL_50_24</name>
    <dbReference type="NCBI Taxonomy" id="1798507"/>
    <lineage>
        <taxon>Bacteria</taxon>
        <taxon>Candidatus Kaiseribacteriota</taxon>
    </lineage>
</organism>
<dbReference type="GO" id="GO:0004751">
    <property type="term" value="F:ribose-5-phosphate isomerase activity"/>
    <property type="evidence" value="ECO:0007669"/>
    <property type="project" value="TreeGrafter"/>
</dbReference>
<dbReference type="PANTHER" id="PTHR30345">
    <property type="entry name" value="RIBOSE-5-PHOSPHATE ISOMERASE B"/>
    <property type="match status" value="1"/>
</dbReference>
<dbReference type="Proteomes" id="UP000178587">
    <property type="component" value="Unassembled WGS sequence"/>
</dbReference>
<dbReference type="InterPro" id="IPR036569">
    <property type="entry name" value="RpiB_LacA_LacB_sf"/>
</dbReference>
<dbReference type="GO" id="GO:0009052">
    <property type="term" value="P:pentose-phosphate shunt, non-oxidative branch"/>
    <property type="evidence" value="ECO:0007669"/>
    <property type="project" value="TreeGrafter"/>
</dbReference>
<dbReference type="EMBL" id="MFLU01000011">
    <property type="protein sequence ID" value="OGG74883.1"/>
    <property type="molecule type" value="Genomic_DNA"/>
</dbReference>
<evidence type="ECO:0008006" key="4">
    <source>
        <dbReference type="Google" id="ProtNLM"/>
    </source>
</evidence>
<evidence type="ECO:0000313" key="3">
    <source>
        <dbReference type="Proteomes" id="UP000178587"/>
    </source>
</evidence>
<dbReference type="Pfam" id="PF02502">
    <property type="entry name" value="LacAB_rpiB"/>
    <property type="match status" value="1"/>
</dbReference>
<dbReference type="PANTHER" id="PTHR30345:SF0">
    <property type="entry name" value="DNA DAMAGE-REPAIR_TOLERATION PROTEIN DRT102"/>
    <property type="match status" value="1"/>
</dbReference>
<dbReference type="STRING" id="1798507.A3A34_03625"/>
<accession>A0A1F6EMM8</accession>
<dbReference type="InterPro" id="IPR003500">
    <property type="entry name" value="RpiB_LacA_LacB"/>
</dbReference>
<name>A0A1F6EMM8_9BACT</name>
<dbReference type="GO" id="GO:0019316">
    <property type="term" value="P:D-allose catabolic process"/>
    <property type="evidence" value="ECO:0007669"/>
    <property type="project" value="TreeGrafter"/>
</dbReference>
<dbReference type="Gene3D" id="3.40.1400.10">
    <property type="entry name" value="Sugar-phosphate isomerase, RpiB/LacA/LacB"/>
    <property type="match status" value="1"/>
</dbReference>